<sequence>MDNDWKYLHGRLDPANEANVNLIDSIPPNELPQDEVYHGKRMIDLPDEPGSSSSWSVQVMPAPSSFGGTSLLALPSEIIDHILSFLGPVDLVSLSGTCRLLSSHARSDLPWQRYVQENVPGIQLTSPAPAQSYRELYAAHDPHWFLTKHKVWFSDYFLTGKLIVVRYDPRRGCIEGYRLVAERPPPTFDPWEYDDEVLIHSFEPKARLHLDQPVLQIEADLPQLNSESSGKGKGKARANNKNNRPRFSSEISMPIHERSHYGVRSNFFHARRVPEMPNMQLWPPPIIPARHRVRNESQQSFTGSGHRPQTRAEVSDQTFRIRRWMDMAAGQPVPGVHLGEEVYTYATLDPKLYTPTEEKPYRGIWIGDYSGHGCEFLLMHQPDDEEPFDPASVIQEPDETPEEFEKRKLDERIYRGSIRAIKLTGDPNVPRGEYTFVSDDIGKNGFVRWATEERFKGARVVKSRGHIASTMFRDDKYIESQLIMISSNRLAQFWVGFGHISFFERVEIDDFLNPS</sequence>
<evidence type="ECO:0000256" key="1">
    <source>
        <dbReference type="ARBA" id="ARBA00004906"/>
    </source>
</evidence>
<feature type="region of interest" description="Disordered" evidence="3">
    <location>
        <begin position="296"/>
        <end position="315"/>
    </location>
</feature>
<dbReference type="InterPro" id="IPR001810">
    <property type="entry name" value="F-box_dom"/>
</dbReference>
<evidence type="ECO:0000259" key="4">
    <source>
        <dbReference type="PROSITE" id="PS50181"/>
    </source>
</evidence>
<feature type="region of interest" description="Disordered" evidence="3">
    <location>
        <begin position="221"/>
        <end position="248"/>
    </location>
</feature>
<dbReference type="InterPro" id="IPR045048">
    <property type="entry name" value="FBXO31/39"/>
</dbReference>
<dbReference type="Pfam" id="PF12014">
    <property type="entry name" value="Cyclin_D1_bind"/>
    <property type="match status" value="1"/>
</dbReference>
<dbReference type="SUPFAM" id="SSF81383">
    <property type="entry name" value="F-box domain"/>
    <property type="match status" value="1"/>
</dbReference>
<dbReference type="STRING" id="5539.A0A3E2H143"/>
<dbReference type="PANTHER" id="PTHR10706:SF130">
    <property type="entry name" value="F-BOX ONLY PROTEIN 31"/>
    <property type="match status" value="1"/>
</dbReference>
<comment type="pathway">
    <text evidence="1">Protein modification; protein ubiquitination.</text>
</comment>
<name>A0A3E2H143_SCYLI</name>
<dbReference type="GO" id="GO:0016567">
    <property type="term" value="P:protein ubiquitination"/>
    <property type="evidence" value="ECO:0007669"/>
    <property type="project" value="UniProtKB-UniPathway"/>
</dbReference>
<dbReference type="SMART" id="SM00256">
    <property type="entry name" value="FBOX"/>
    <property type="match status" value="1"/>
</dbReference>
<dbReference type="Proteomes" id="UP000258309">
    <property type="component" value="Unassembled WGS sequence"/>
</dbReference>
<reference evidence="5 6" key="1">
    <citation type="submission" date="2018-05" db="EMBL/GenBank/DDBJ databases">
        <title>Draft genome sequence of Scytalidium lignicola DSM 105466, a ubiquitous saprotrophic fungus.</title>
        <authorList>
            <person name="Buettner E."/>
            <person name="Gebauer A.M."/>
            <person name="Hofrichter M."/>
            <person name="Liers C."/>
            <person name="Kellner H."/>
        </authorList>
    </citation>
    <scope>NUCLEOTIDE SEQUENCE [LARGE SCALE GENOMIC DNA]</scope>
    <source>
        <strain evidence="5 6">DSM 105466</strain>
    </source>
</reference>
<feature type="non-terminal residue" evidence="5">
    <location>
        <position position="515"/>
    </location>
</feature>
<proteinExistence type="predicted"/>
<dbReference type="OMA" id="HPCWFIP"/>
<feature type="domain" description="F-box" evidence="4">
    <location>
        <begin position="68"/>
        <end position="114"/>
    </location>
</feature>
<feature type="non-terminal residue" evidence="5">
    <location>
        <position position="1"/>
    </location>
</feature>
<dbReference type="Pfam" id="PF12937">
    <property type="entry name" value="F-box-like"/>
    <property type="match status" value="1"/>
</dbReference>
<dbReference type="EMBL" id="NCSJ02000222">
    <property type="protein sequence ID" value="RFU27114.1"/>
    <property type="molecule type" value="Genomic_DNA"/>
</dbReference>
<comment type="caution">
    <text evidence="5">The sequence shown here is derived from an EMBL/GenBank/DDBJ whole genome shotgun (WGS) entry which is preliminary data.</text>
</comment>
<dbReference type="OrthoDB" id="722566at2759"/>
<evidence type="ECO:0000313" key="5">
    <source>
        <dbReference type="EMBL" id="RFU27114.1"/>
    </source>
</evidence>
<dbReference type="Gene3D" id="1.20.1280.50">
    <property type="match status" value="1"/>
</dbReference>
<organism evidence="5 6">
    <name type="scientific">Scytalidium lignicola</name>
    <name type="common">Hyphomycete</name>
    <dbReference type="NCBI Taxonomy" id="5539"/>
    <lineage>
        <taxon>Eukaryota</taxon>
        <taxon>Fungi</taxon>
        <taxon>Dikarya</taxon>
        <taxon>Ascomycota</taxon>
        <taxon>Pezizomycotina</taxon>
        <taxon>Leotiomycetes</taxon>
        <taxon>Leotiomycetes incertae sedis</taxon>
        <taxon>Scytalidium</taxon>
    </lineage>
</organism>
<evidence type="ECO:0000256" key="3">
    <source>
        <dbReference type="SAM" id="MobiDB-lite"/>
    </source>
</evidence>
<dbReference type="UniPathway" id="UPA00143"/>
<keyword evidence="2" id="KW-0833">Ubl conjugation pathway</keyword>
<gene>
    <name evidence="5" type="ORF">B7463_g9209</name>
</gene>
<keyword evidence="6" id="KW-1185">Reference proteome</keyword>
<dbReference type="PROSITE" id="PS50181">
    <property type="entry name" value="FBOX"/>
    <property type="match status" value="1"/>
</dbReference>
<evidence type="ECO:0000313" key="6">
    <source>
        <dbReference type="Proteomes" id="UP000258309"/>
    </source>
</evidence>
<protein>
    <recommendedName>
        <fullName evidence="4">F-box domain-containing protein</fullName>
    </recommendedName>
</protein>
<dbReference type="PANTHER" id="PTHR10706">
    <property type="entry name" value="F-BOX FAMILY PROTEIN"/>
    <property type="match status" value="1"/>
</dbReference>
<evidence type="ECO:0000256" key="2">
    <source>
        <dbReference type="ARBA" id="ARBA00022786"/>
    </source>
</evidence>
<dbReference type="InterPro" id="IPR036047">
    <property type="entry name" value="F-box-like_dom_sf"/>
</dbReference>
<dbReference type="AlphaFoldDB" id="A0A3E2H143"/>
<accession>A0A3E2H143</accession>